<evidence type="ECO:0000256" key="5">
    <source>
        <dbReference type="ARBA" id="ARBA00022989"/>
    </source>
</evidence>
<keyword evidence="2" id="KW-1003">Cell membrane</keyword>
<proteinExistence type="inferred from homology"/>
<feature type="transmembrane region" description="Helical" evidence="8">
    <location>
        <begin position="282"/>
        <end position="300"/>
    </location>
</feature>
<feature type="transmembrane region" description="Helical" evidence="8">
    <location>
        <begin position="216"/>
        <end position="236"/>
    </location>
</feature>
<evidence type="ECO:0000256" key="1">
    <source>
        <dbReference type="ARBA" id="ARBA00004651"/>
    </source>
</evidence>
<evidence type="ECO:0000256" key="7">
    <source>
        <dbReference type="ARBA" id="ARBA00024033"/>
    </source>
</evidence>
<keyword evidence="10" id="KW-1185">Reference proteome</keyword>
<feature type="transmembrane region" description="Helical" evidence="8">
    <location>
        <begin position="145"/>
        <end position="178"/>
    </location>
</feature>
<evidence type="ECO:0000256" key="4">
    <source>
        <dbReference type="ARBA" id="ARBA00022692"/>
    </source>
</evidence>
<dbReference type="RefSeq" id="WP_172112513.1">
    <property type="nucleotide sequence ID" value="NZ_JABFDM010000003.1"/>
</dbReference>
<dbReference type="InterPro" id="IPR018584">
    <property type="entry name" value="GT87"/>
</dbReference>
<dbReference type="Pfam" id="PF09594">
    <property type="entry name" value="GT87"/>
    <property type="match status" value="1"/>
</dbReference>
<feature type="transmembrane region" description="Helical" evidence="8">
    <location>
        <begin position="360"/>
        <end position="388"/>
    </location>
</feature>
<dbReference type="Proteomes" id="UP000886476">
    <property type="component" value="Unassembled WGS sequence"/>
</dbReference>
<protein>
    <submittedName>
        <fullName evidence="9">DUF2029 domain-containing protein</fullName>
    </submittedName>
</protein>
<feature type="transmembrane region" description="Helical" evidence="8">
    <location>
        <begin position="312"/>
        <end position="340"/>
    </location>
</feature>
<evidence type="ECO:0000256" key="8">
    <source>
        <dbReference type="SAM" id="Phobius"/>
    </source>
</evidence>
<accession>A0ABX2CHZ8</accession>
<evidence type="ECO:0000313" key="10">
    <source>
        <dbReference type="Proteomes" id="UP000886476"/>
    </source>
</evidence>
<sequence>MTTIGSALRSGNWLTAARIRSYSWLLLAFTAAAVAGWIALSDRLIDRNGKPIGTDFSNVYAAGVLTLHGKAGDAYDPPLQHAMEKAVFDGRDVPFFGWHYPPFFFAIAAVTALLPYAGGLALWVVSSLLAYLAVMRAILPRSETLLVAAAFPAVFVNIGHGQNAFFTAALLGGALLMMERGKPWIAGVLIGLLAYKPQFGVLIPIALLASGRWPTIAAAGLTVAALIAISFAVLGTDVWHAFFQSMTFTQTVVLEQGGTGWEKIQSVFSAARHWGADVRTAYALQTLLALSLAGGLAWLWQSEAAFDLKASALASASLLATPYVLDYDLVVLAVAIIFFVRHGLADGFRDYELSVLAAAWIVPLLSRSVAGLTTIPLGLIVLMGLFTLTLRRALADRASEIDGHARVAQA</sequence>
<feature type="transmembrane region" description="Helical" evidence="8">
    <location>
        <begin position="21"/>
        <end position="40"/>
    </location>
</feature>
<evidence type="ECO:0000256" key="2">
    <source>
        <dbReference type="ARBA" id="ARBA00022475"/>
    </source>
</evidence>
<evidence type="ECO:0000256" key="3">
    <source>
        <dbReference type="ARBA" id="ARBA00022679"/>
    </source>
</evidence>
<comment type="similarity">
    <text evidence="7">Belongs to the glycosyltransferase 87 family.</text>
</comment>
<reference evidence="9" key="1">
    <citation type="submission" date="2020-05" db="EMBL/GenBank/DDBJ databases">
        <title>Nod-independent and nitrogen-fixing Bradyrhizobium aeschynomene sp. nov. isolated from nodules of Aeschynomene indica.</title>
        <authorList>
            <person name="Zhang Z."/>
        </authorList>
    </citation>
    <scope>NUCLEOTIDE SEQUENCE</scope>
    <source>
        <strain evidence="9">83012</strain>
    </source>
</reference>
<name>A0ABX2CHZ8_9BRAD</name>
<gene>
    <name evidence="9" type="ORF">HL667_19945</name>
</gene>
<keyword evidence="5 8" id="KW-1133">Transmembrane helix</keyword>
<keyword evidence="3" id="KW-0808">Transferase</keyword>
<comment type="caution">
    <text evidence="9">The sequence shown here is derived from an EMBL/GenBank/DDBJ whole genome shotgun (WGS) entry which is preliminary data.</text>
</comment>
<organism evidence="9 10">
    <name type="scientific">Bradyrhizobium aeschynomenes</name>
    <dbReference type="NCBI Taxonomy" id="2734909"/>
    <lineage>
        <taxon>Bacteria</taxon>
        <taxon>Pseudomonadati</taxon>
        <taxon>Pseudomonadota</taxon>
        <taxon>Alphaproteobacteria</taxon>
        <taxon>Hyphomicrobiales</taxon>
        <taxon>Nitrobacteraceae</taxon>
        <taxon>Bradyrhizobium</taxon>
    </lineage>
</organism>
<dbReference type="EMBL" id="JABFDN010000006">
    <property type="protein sequence ID" value="NPU67285.1"/>
    <property type="molecule type" value="Genomic_DNA"/>
</dbReference>
<evidence type="ECO:0000256" key="6">
    <source>
        <dbReference type="ARBA" id="ARBA00023136"/>
    </source>
</evidence>
<feature type="transmembrane region" description="Helical" evidence="8">
    <location>
        <begin position="103"/>
        <end position="133"/>
    </location>
</feature>
<keyword evidence="6 8" id="KW-0472">Membrane</keyword>
<evidence type="ECO:0000313" key="9">
    <source>
        <dbReference type="EMBL" id="NPU67285.1"/>
    </source>
</evidence>
<comment type="subcellular location">
    <subcellularLocation>
        <location evidence="1">Cell membrane</location>
        <topology evidence="1">Multi-pass membrane protein</topology>
    </subcellularLocation>
</comment>
<keyword evidence="4 8" id="KW-0812">Transmembrane</keyword>
<feature type="transmembrane region" description="Helical" evidence="8">
    <location>
        <begin position="184"/>
        <end position="209"/>
    </location>
</feature>